<dbReference type="OrthoDB" id="46395at2759"/>
<sequence length="87" mass="9669">VTRDDIVCISTQLGYVPPNLISVAARNRDGAPTVLLLYPVSAPVCTRRNKVELQPFPTIYWLCCPQLKADVSRLEVAGLVQEFEARL</sequence>
<dbReference type="PANTHER" id="PTHR37163">
    <property type="entry name" value="CONSERVED PROTEIN"/>
    <property type="match status" value="1"/>
</dbReference>
<dbReference type="Proteomes" id="UP000664859">
    <property type="component" value="Unassembled WGS sequence"/>
</dbReference>
<accession>A0A835Z2A9</accession>
<evidence type="ECO:0000313" key="1">
    <source>
        <dbReference type="EMBL" id="KAG5183740.1"/>
    </source>
</evidence>
<dbReference type="AlphaFoldDB" id="A0A835Z2A9"/>
<comment type="caution">
    <text evidence="1">The sequence shown here is derived from an EMBL/GenBank/DDBJ whole genome shotgun (WGS) entry which is preliminary data.</text>
</comment>
<dbReference type="EMBL" id="JAFCMP010000190">
    <property type="protein sequence ID" value="KAG5183740.1"/>
    <property type="molecule type" value="Genomic_DNA"/>
</dbReference>
<feature type="non-terminal residue" evidence="1">
    <location>
        <position position="1"/>
    </location>
</feature>
<proteinExistence type="predicted"/>
<evidence type="ECO:0000313" key="2">
    <source>
        <dbReference type="Proteomes" id="UP000664859"/>
    </source>
</evidence>
<dbReference type="PANTHER" id="PTHR37163:SF1">
    <property type="entry name" value="DUF501 DOMAIN-CONTAINING PROTEIN"/>
    <property type="match status" value="1"/>
</dbReference>
<name>A0A835Z2A9_9STRA</name>
<keyword evidence="2" id="KW-1185">Reference proteome</keyword>
<organism evidence="1 2">
    <name type="scientific">Tribonema minus</name>
    <dbReference type="NCBI Taxonomy" id="303371"/>
    <lineage>
        <taxon>Eukaryota</taxon>
        <taxon>Sar</taxon>
        <taxon>Stramenopiles</taxon>
        <taxon>Ochrophyta</taxon>
        <taxon>PX clade</taxon>
        <taxon>Xanthophyceae</taxon>
        <taxon>Tribonematales</taxon>
        <taxon>Tribonemataceae</taxon>
        <taxon>Tribonema</taxon>
    </lineage>
</organism>
<protein>
    <submittedName>
        <fullName evidence="1">Uncharacterized protein</fullName>
    </submittedName>
</protein>
<reference evidence="1" key="1">
    <citation type="submission" date="2021-02" db="EMBL/GenBank/DDBJ databases">
        <title>First Annotated Genome of the Yellow-green Alga Tribonema minus.</title>
        <authorList>
            <person name="Mahan K.M."/>
        </authorList>
    </citation>
    <scope>NUCLEOTIDE SEQUENCE</scope>
    <source>
        <strain evidence="1">UTEX B ZZ1240</strain>
    </source>
</reference>
<gene>
    <name evidence="1" type="ORF">JKP88DRAFT_133577</name>
</gene>
<dbReference type="InterPro" id="IPR007511">
    <property type="entry name" value="DUF501"/>
</dbReference>
<feature type="non-terminal residue" evidence="1">
    <location>
        <position position="87"/>
    </location>
</feature>
<dbReference type="Pfam" id="PF04417">
    <property type="entry name" value="DUF501"/>
    <property type="match status" value="1"/>
</dbReference>